<sequence>MKDIDKKDYIFEKLIVLRMVLSSAFGFILLATAMTGVHSYDRYIPTWLYIALGVVGSILMILSIAISKLKPKK</sequence>
<feature type="transmembrane region" description="Helical" evidence="1">
    <location>
        <begin position="46"/>
        <end position="66"/>
    </location>
</feature>
<organism evidence="2 3">
    <name type="scientific">Asaccharospora irregularis DSM 2635</name>
    <dbReference type="NCBI Taxonomy" id="1121321"/>
    <lineage>
        <taxon>Bacteria</taxon>
        <taxon>Bacillati</taxon>
        <taxon>Bacillota</taxon>
        <taxon>Clostridia</taxon>
        <taxon>Peptostreptococcales</taxon>
        <taxon>Peptostreptococcaceae</taxon>
        <taxon>Asaccharospora</taxon>
    </lineage>
</organism>
<keyword evidence="1" id="KW-0812">Transmembrane</keyword>
<dbReference type="EMBL" id="FQWX01000022">
    <property type="protein sequence ID" value="SHH14860.1"/>
    <property type="molecule type" value="Genomic_DNA"/>
</dbReference>
<evidence type="ECO:0000256" key="1">
    <source>
        <dbReference type="SAM" id="Phobius"/>
    </source>
</evidence>
<keyword evidence="3" id="KW-1185">Reference proteome</keyword>
<evidence type="ECO:0000313" key="3">
    <source>
        <dbReference type="Proteomes" id="UP000243255"/>
    </source>
</evidence>
<dbReference type="AlphaFoldDB" id="A0A1M5QM92"/>
<proteinExistence type="predicted"/>
<dbReference type="STRING" id="1121321.SAMN04488530_12223"/>
<protein>
    <submittedName>
        <fullName evidence="2">Uncharacterized protein</fullName>
    </submittedName>
</protein>
<keyword evidence="1" id="KW-0472">Membrane</keyword>
<dbReference type="RefSeq" id="WP_073126593.1">
    <property type="nucleotide sequence ID" value="NZ_BAABCH010000016.1"/>
</dbReference>
<keyword evidence="1" id="KW-1133">Transmembrane helix</keyword>
<evidence type="ECO:0000313" key="2">
    <source>
        <dbReference type="EMBL" id="SHH14860.1"/>
    </source>
</evidence>
<accession>A0A1M5QM92</accession>
<name>A0A1M5QM92_9FIRM</name>
<gene>
    <name evidence="2" type="ORF">SAMN04488530_12223</name>
</gene>
<feature type="transmembrane region" description="Helical" evidence="1">
    <location>
        <begin position="20"/>
        <end position="40"/>
    </location>
</feature>
<reference evidence="3" key="1">
    <citation type="submission" date="2016-11" db="EMBL/GenBank/DDBJ databases">
        <authorList>
            <person name="Varghese N."/>
            <person name="Submissions S."/>
        </authorList>
    </citation>
    <scope>NUCLEOTIDE SEQUENCE [LARGE SCALE GENOMIC DNA]</scope>
    <source>
        <strain evidence="3">DSM 2635</strain>
    </source>
</reference>
<dbReference type="Proteomes" id="UP000243255">
    <property type="component" value="Unassembled WGS sequence"/>
</dbReference>